<evidence type="ECO:0000259" key="4">
    <source>
        <dbReference type="PROSITE" id="PS50173"/>
    </source>
</evidence>
<evidence type="ECO:0000256" key="2">
    <source>
        <dbReference type="ARBA" id="ARBA00022763"/>
    </source>
</evidence>
<evidence type="ECO:0000256" key="1">
    <source>
        <dbReference type="ARBA" id="ARBA00010945"/>
    </source>
</evidence>
<evidence type="ECO:0000256" key="3">
    <source>
        <dbReference type="ARBA" id="ARBA00025589"/>
    </source>
</evidence>
<dbReference type="Gene3D" id="1.10.150.20">
    <property type="entry name" value="5' to 3' exonuclease, C-terminal subdomain"/>
    <property type="match status" value="1"/>
</dbReference>
<dbReference type="InterPro" id="IPR017961">
    <property type="entry name" value="DNA_pol_Y-fam_little_finger"/>
</dbReference>
<evidence type="ECO:0000313" key="5">
    <source>
        <dbReference type="EMBL" id="MDU9001700.1"/>
    </source>
</evidence>
<dbReference type="InterPro" id="IPR043128">
    <property type="entry name" value="Rev_trsase/Diguanyl_cyclase"/>
</dbReference>
<dbReference type="InterPro" id="IPR050356">
    <property type="entry name" value="SulA_CellDiv_inhibitor"/>
</dbReference>
<accession>A0ABU3V6C1</accession>
<dbReference type="EMBL" id="JARAKF010000005">
    <property type="protein sequence ID" value="MDU9001700.1"/>
    <property type="molecule type" value="Genomic_DNA"/>
</dbReference>
<keyword evidence="5" id="KW-0614">Plasmid</keyword>
<protein>
    <recommendedName>
        <fullName evidence="4">UmuC domain-containing protein</fullName>
    </recommendedName>
</protein>
<name>A0ABU3V6C1_9ACTN</name>
<dbReference type="Proteomes" id="UP001257627">
    <property type="component" value="Unassembled WGS sequence"/>
</dbReference>
<reference evidence="5 6" key="1">
    <citation type="submission" date="2023-02" db="EMBL/GenBank/DDBJ databases">
        <authorList>
            <person name="Maleckis M."/>
        </authorList>
    </citation>
    <scope>NUCLEOTIDE SEQUENCE [LARGE SCALE GENOMIC DNA]</scope>
    <source>
        <strain evidence="5 6">P8-A2</strain>
        <plasmid evidence="5">unnamed3</plasmid>
    </source>
</reference>
<comment type="function">
    <text evidence="3">Poorly processive, error-prone DNA polymerase involved in untargeted mutagenesis. Copies undamaged DNA at stalled replication forks, which arise in vivo from mismatched or misaligned primer ends. These misaligned primers can be extended by PolIV. Exhibits no 3'-5' exonuclease (proofreading) activity. May be involved in translesional synthesis, in conjunction with the beta clamp from PolIII.</text>
</comment>
<gene>
    <name evidence="5" type="ORF">PU648_57770</name>
</gene>
<dbReference type="RefSeq" id="WP_316738630.1">
    <property type="nucleotide sequence ID" value="NZ_JARAKF010000005.1"/>
</dbReference>
<sequence length="349" mass="37479">MNALTRPYGERAGTGRSRCILRVHFHEVRDPALLDQLLTLIEDFTPVWQPLPPDTVDVDLTGSLTYFDDNPQHIAQMIQIRALALYGVRTTIGGGNTVQLATMAAAATAPGRVTIIAPTDEATAAFLRRRRVADLPGIGPATAKTLARYGISTIGELASTPATVLTRILGSAAGRQLHARARGDDPRPVTRTALARSTSTSHAFARDELDAGEHRRALLGLADELGLRLRTKGEVCRSLTLTVRYADGSSTTRSRALAEASHHSPVLAAAARDLYTGLGLQRARVTQIAIRAEQLAPADSAHHQLQLGDTDDKAHRLEVVTDAARSRFGTHVIKPAALAEHHQETGVDP</sequence>
<comment type="caution">
    <text evidence="5">The sequence shown here is derived from an EMBL/GenBank/DDBJ whole genome shotgun (WGS) entry which is preliminary data.</text>
</comment>
<dbReference type="InterPro" id="IPR036775">
    <property type="entry name" value="DNA_pol_Y-fam_lit_finger_sf"/>
</dbReference>
<dbReference type="InterPro" id="IPR053848">
    <property type="entry name" value="IMS_HHH_1"/>
</dbReference>
<dbReference type="InterPro" id="IPR001126">
    <property type="entry name" value="UmuC"/>
</dbReference>
<keyword evidence="6" id="KW-1185">Reference proteome</keyword>
<dbReference type="InterPro" id="IPR043502">
    <property type="entry name" value="DNA/RNA_pol_sf"/>
</dbReference>
<dbReference type="Gene3D" id="3.30.1490.100">
    <property type="entry name" value="DNA polymerase, Y-family, little finger domain"/>
    <property type="match status" value="1"/>
</dbReference>
<dbReference type="Pfam" id="PF11799">
    <property type="entry name" value="IMS_C"/>
    <property type="match status" value="1"/>
</dbReference>
<dbReference type="PROSITE" id="PS50173">
    <property type="entry name" value="UMUC"/>
    <property type="match status" value="1"/>
</dbReference>
<dbReference type="SUPFAM" id="SSF100879">
    <property type="entry name" value="Lesion bypass DNA polymerase (Y-family), little finger domain"/>
    <property type="match status" value="1"/>
</dbReference>
<feature type="domain" description="UmuC" evidence="4">
    <location>
        <begin position="35"/>
        <end position="139"/>
    </location>
</feature>
<evidence type="ECO:0000313" key="6">
    <source>
        <dbReference type="Proteomes" id="UP001257627"/>
    </source>
</evidence>
<dbReference type="Gene3D" id="3.30.70.270">
    <property type="match status" value="1"/>
</dbReference>
<keyword evidence="2" id="KW-0227">DNA damage</keyword>
<comment type="similarity">
    <text evidence="1">Belongs to the DNA polymerase type-Y family.</text>
</comment>
<dbReference type="PANTHER" id="PTHR35369:SF2">
    <property type="entry name" value="BLR3025 PROTEIN"/>
    <property type="match status" value="1"/>
</dbReference>
<geneLocation type="plasmid" evidence="5">
    <name>unnamed3</name>
</geneLocation>
<dbReference type="SUPFAM" id="SSF56672">
    <property type="entry name" value="DNA/RNA polymerases"/>
    <property type="match status" value="1"/>
</dbReference>
<organism evidence="5 6">
    <name type="scientific">Streptomyces mirabilis</name>
    <dbReference type="NCBI Taxonomy" id="68239"/>
    <lineage>
        <taxon>Bacteria</taxon>
        <taxon>Bacillati</taxon>
        <taxon>Actinomycetota</taxon>
        <taxon>Actinomycetes</taxon>
        <taxon>Kitasatosporales</taxon>
        <taxon>Streptomycetaceae</taxon>
        <taxon>Streptomyces</taxon>
    </lineage>
</organism>
<dbReference type="Pfam" id="PF21999">
    <property type="entry name" value="IMS_HHH_1"/>
    <property type="match status" value="1"/>
</dbReference>
<dbReference type="PANTHER" id="PTHR35369">
    <property type="entry name" value="BLR3025 PROTEIN-RELATED"/>
    <property type="match status" value="1"/>
</dbReference>
<proteinExistence type="inferred from homology"/>